<evidence type="ECO:0000313" key="1">
    <source>
        <dbReference type="EMBL" id="TCK28544.1"/>
    </source>
</evidence>
<dbReference type="Proteomes" id="UP000295030">
    <property type="component" value="Unassembled WGS sequence"/>
</dbReference>
<keyword evidence="2" id="KW-1185">Reference proteome</keyword>
<accession>A0A4R1I077</accession>
<name>A0A4R1I077_ANCAQ</name>
<evidence type="ECO:0000313" key="2">
    <source>
        <dbReference type="Proteomes" id="UP000295030"/>
    </source>
</evidence>
<sequence>MNLHTPINDNAIPAQRQPSVAPRSILELEADYWRARAEWLPLNAHWKPLHDVAMKAAEAAIKALGGTSRVQTGDQQWAIASAIYDANGATAAGRAESQVEVRMDNALGQLVDTPACSLLELAAKARLALLDLHGIEDAGAVDCAEADWPEHVMTKLVLDIERLAGRRA</sequence>
<proteinExistence type="predicted"/>
<gene>
    <name evidence="1" type="ORF">EV667_2551</name>
</gene>
<dbReference type="EMBL" id="SMFY01000002">
    <property type="protein sequence ID" value="TCK28544.1"/>
    <property type="molecule type" value="Genomic_DNA"/>
</dbReference>
<dbReference type="AlphaFoldDB" id="A0A4R1I077"/>
<reference evidence="1 2" key="1">
    <citation type="submission" date="2019-03" db="EMBL/GenBank/DDBJ databases">
        <title>Genomic Encyclopedia of Type Strains, Phase IV (KMG-IV): sequencing the most valuable type-strain genomes for metagenomic binning, comparative biology and taxonomic classification.</title>
        <authorList>
            <person name="Goeker M."/>
        </authorList>
    </citation>
    <scope>NUCLEOTIDE SEQUENCE [LARGE SCALE GENOMIC DNA]</scope>
    <source>
        <strain evidence="1 2">DSM 101</strain>
    </source>
</reference>
<protein>
    <submittedName>
        <fullName evidence="1">Uncharacterized protein</fullName>
    </submittedName>
</protein>
<dbReference type="RefSeq" id="WP_245516125.1">
    <property type="nucleotide sequence ID" value="NZ_SMFY01000002.1"/>
</dbReference>
<organism evidence="1 2">
    <name type="scientific">Ancylobacter aquaticus</name>
    <dbReference type="NCBI Taxonomy" id="100"/>
    <lineage>
        <taxon>Bacteria</taxon>
        <taxon>Pseudomonadati</taxon>
        <taxon>Pseudomonadota</taxon>
        <taxon>Alphaproteobacteria</taxon>
        <taxon>Hyphomicrobiales</taxon>
        <taxon>Xanthobacteraceae</taxon>
        <taxon>Ancylobacter</taxon>
    </lineage>
</organism>
<comment type="caution">
    <text evidence="1">The sequence shown here is derived from an EMBL/GenBank/DDBJ whole genome shotgun (WGS) entry which is preliminary data.</text>
</comment>